<dbReference type="SUPFAM" id="SSF102114">
    <property type="entry name" value="Radical SAM enzymes"/>
    <property type="match status" value="1"/>
</dbReference>
<evidence type="ECO:0000259" key="6">
    <source>
        <dbReference type="PROSITE" id="PS51918"/>
    </source>
</evidence>
<evidence type="ECO:0000256" key="5">
    <source>
        <dbReference type="ARBA" id="ARBA00023014"/>
    </source>
</evidence>
<dbReference type="PANTHER" id="PTHR43409:SF7">
    <property type="entry name" value="BLL1977 PROTEIN"/>
    <property type="match status" value="1"/>
</dbReference>
<name>A0ABN6MKV8_9BACT</name>
<proteinExistence type="predicted"/>
<dbReference type="InterPro" id="IPR007197">
    <property type="entry name" value="rSAM"/>
</dbReference>
<dbReference type="InterPro" id="IPR051198">
    <property type="entry name" value="BchE-like"/>
</dbReference>
<reference evidence="8" key="1">
    <citation type="journal article" date="2022" name="Int. J. Syst. Evol. Microbiol.">
        <title>Anaeromyxobacter oryzae sp. nov., Anaeromyxobacter diazotrophicus sp. nov. and Anaeromyxobacter paludicola sp. nov., isolated from paddy soils.</title>
        <authorList>
            <person name="Itoh H."/>
            <person name="Xu Z."/>
            <person name="Mise K."/>
            <person name="Masuda Y."/>
            <person name="Ushijima N."/>
            <person name="Hayakawa C."/>
            <person name="Shiratori Y."/>
            <person name="Senoo K."/>
        </authorList>
    </citation>
    <scope>NUCLEOTIDE SEQUENCE [LARGE SCALE GENOMIC DNA]</scope>
    <source>
        <strain evidence="8">Red232</strain>
    </source>
</reference>
<evidence type="ECO:0000256" key="4">
    <source>
        <dbReference type="ARBA" id="ARBA00023004"/>
    </source>
</evidence>
<dbReference type="Gene3D" id="3.80.30.20">
    <property type="entry name" value="tm_1862 like domain"/>
    <property type="match status" value="1"/>
</dbReference>
<dbReference type="PANTHER" id="PTHR43409">
    <property type="entry name" value="ANAEROBIC MAGNESIUM-PROTOPORPHYRIN IX MONOMETHYL ESTER CYCLASE-RELATED"/>
    <property type="match status" value="1"/>
</dbReference>
<dbReference type="InterPro" id="IPR058240">
    <property type="entry name" value="rSAM_sf"/>
</dbReference>
<evidence type="ECO:0000313" key="8">
    <source>
        <dbReference type="Proteomes" id="UP001162891"/>
    </source>
</evidence>
<keyword evidence="3" id="KW-0479">Metal-binding</keyword>
<protein>
    <submittedName>
        <fullName evidence="7">Radical SAM protein</fullName>
    </submittedName>
</protein>
<keyword evidence="5" id="KW-0411">Iron-sulfur</keyword>
<evidence type="ECO:0000313" key="7">
    <source>
        <dbReference type="EMBL" id="BDG01677.1"/>
    </source>
</evidence>
<keyword evidence="2" id="KW-0949">S-adenosyl-L-methionine</keyword>
<dbReference type="InterPro" id="IPR023404">
    <property type="entry name" value="rSAM_horseshoe"/>
</dbReference>
<dbReference type="CDD" id="cd01335">
    <property type="entry name" value="Radical_SAM"/>
    <property type="match status" value="1"/>
</dbReference>
<dbReference type="RefSeq" id="WP_248358423.1">
    <property type="nucleotide sequence ID" value="NZ_AP025591.1"/>
</dbReference>
<comment type="cofactor">
    <cofactor evidence="1">
        <name>[4Fe-4S] cluster</name>
        <dbReference type="ChEBI" id="CHEBI:49883"/>
    </cofactor>
</comment>
<feature type="domain" description="Radical SAM core" evidence="6">
    <location>
        <begin position="170"/>
        <end position="401"/>
    </location>
</feature>
<accession>A0ABN6MKV8</accession>
<dbReference type="SMART" id="SM00729">
    <property type="entry name" value="Elp3"/>
    <property type="match status" value="1"/>
</dbReference>
<gene>
    <name evidence="7" type="ORF">AMOR_06730</name>
</gene>
<evidence type="ECO:0000256" key="2">
    <source>
        <dbReference type="ARBA" id="ARBA00022691"/>
    </source>
</evidence>
<dbReference type="InterPro" id="IPR054699">
    <property type="entry name" value="rSAM_CUAEP"/>
</dbReference>
<dbReference type="SFLD" id="SFLDG01082">
    <property type="entry name" value="B12-binding_domain_containing"/>
    <property type="match status" value="1"/>
</dbReference>
<dbReference type="SFLD" id="SFLDS00029">
    <property type="entry name" value="Radical_SAM"/>
    <property type="match status" value="1"/>
</dbReference>
<keyword evidence="4" id="KW-0408">Iron</keyword>
<dbReference type="Proteomes" id="UP001162891">
    <property type="component" value="Chromosome"/>
</dbReference>
<evidence type="ECO:0000256" key="3">
    <source>
        <dbReference type="ARBA" id="ARBA00022723"/>
    </source>
</evidence>
<keyword evidence="8" id="KW-1185">Reference proteome</keyword>
<dbReference type="EMBL" id="AP025591">
    <property type="protein sequence ID" value="BDG01677.1"/>
    <property type="molecule type" value="Genomic_DNA"/>
</dbReference>
<dbReference type="Pfam" id="PF04055">
    <property type="entry name" value="Radical_SAM"/>
    <property type="match status" value="1"/>
</dbReference>
<organism evidence="7 8">
    <name type="scientific">Anaeromyxobacter oryzae</name>
    <dbReference type="NCBI Taxonomy" id="2918170"/>
    <lineage>
        <taxon>Bacteria</taxon>
        <taxon>Pseudomonadati</taxon>
        <taxon>Myxococcota</taxon>
        <taxon>Myxococcia</taxon>
        <taxon>Myxococcales</taxon>
        <taxon>Cystobacterineae</taxon>
        <taxon>Anaeromyxobacteraceae</taxon>
        <taxon>Anaeromyxobacter</taxon>
    </lineage>
</organism>
<dbReference type="PROSITE" id="PS51918">
    <property type="entry name" value="RADICAL_SAM"/>
    <property type="match status" value="1"/>
</dbReference>
<dbReference type="InterPro" id="IPR006638">
    <property type="entry name" value="Elp3/MiaA/NifB-like_rSAM"/>
</dbReference>
<dbReference type="NCBIfam" id="NF040546">
    <property type="entry name" value="rSAM_CUAEP"/>
    <property type="match status" value="1"/>
</dbReference>
<evidence type="ECO:0000256" key="1">
    <source>
        <dbReference type="ARBA" id="ARBA00001966"/>
    </source>
</evidence>
<sequence length="457" mass="49039">MRGDGDILLLSTYELGHAPHGLTLPRAFLERSGFRPACIDLAVEPLDAARVRAARLVLLSVPMHTALRLGLEAAARVRALNPGAVIGFHGLYAPLHAELLVEAGAAAVLGGECEEAIVDLARAVERGEDLAPFVWRGGAAARIERLAYPVPSRAGLPSPARYARLAAPDGDERLAGYVEATRGCKHLCRHCPIPAVYRGRFVAVPAEIVLADVAQQVAAGARHVTFGDPDFLNGPTHALRVARALHARFPDVGFDFTAKVEHLVGQPDVVAELGGLGAVFVTSAVESLSDRVLEKLAKGHTRADALRAFDVCAAAGLPLRPSLLPFTPWSTLQDLVDLVDVLEARGLLGHVDPVQLSIRLLVPPGSLLEHDPDIAFEGLDRAALTWRWRHPDPRMDALQPRIAAEVEAGAARGEPPLETIARVRSLVLAAAGLPHEHVRVLAPDQRRVPRLTESWFC</sequence>